<dbReference type="AlphaFoldDB" id="A0A8J2UMJ5"/>
<comment type="caution">
    <text evidence="2">The sequence shown here is derived from an EMBL/GenBank/DDBJ whole genome shotgun (WGS) entry which is preliminary data.</text>
</comment>
<dbReference type="EMBL" id="BMCG01000003">
    <property type="protein sequence ID" value="GGC07560.1"/>
    <property type="molecule type" value="Genomic_DNA"/>
</dbReference>
<protein>
    <submittedName>
        <fullName evidence="2">NUDIX pyrophosphatase</fullName>
    </submittedName>
</protein>
<organism evidence="2 3">
    <name type="scientific">Oxalicibacterium flavum</name>
    <dbReference type="NCBI Taxonomy" id="179467"/>
    <lineage>
        <taxon>Bacteria</taxon>
        <taxon>Pseudomonadati</taxon>
        <taxon>Pseudomonadota</taxon>
        <taxon>Betaproteobacteria</taxon>
        <taxon>Burkholderiales</taxon>
        <taxon>Oxalobacteraceae</taxon>
        <taxon>Oxalicibacterium</taxon>
    </lineage>
</organism>
<dbReference type="Proteomes" id="UP000620266">
    <property type="component" value="Unassembled WGS sequence"/>
</dbReference>
<dbReference type="PANTHER" id="PTHR43736:SF1">
    <property type="entry name" value="DIHYDRONEOPTERIN TRIPHOSPHATE DIPHOSPHATASE"/>
    <property type="match status" value="1"/>
</dbReference>
<feature type="domain" description="Nudix hydrolase" evidence="1">
    <location>
        <begin position="8"/>
        <end position="160"/>
    </location>
</feature>
<proteinExistence type="predicted"/>
<dbReference type="PANTHER" id="PTHR43736">
    <property type="entry name" value="ADP-RIBOSE PYROPHOSPHATASE"/>
    <property type="match status" value="1"/>
</dbReference>
<reference evidence="2" key="2">
    <citation type="submission" date="2020-09" db="EMBL/GenBank/DDBJ databases">
        <authorList>
            <person name="Sun Q."/>
            <person name="Sedlacek I."/>
        </authorList>
    </citation>
    <scope>NUCLEOTIDE SEQUENCE</scope>
    <source>
        <strain evidence="2">CCM 7086</strain>
    </source>
</reference>
<name>A0A8J2UMJ5_9BURK</name>
<reference evidence="2" key="1">
    <citation type="journal article" date="2014" name="Int. J. Syst. Evol. Microbiol.">
        <title>Complete genome sequence of Corynebacterium casei LMG S-19264T (=DSM 44701T), isolated from a smear-ripened cheese.</title>
        <authorList>
            <consortium name="US DOE Joint Genome Institute (JGI-PGF)"/>
            <person name="Walter F."/>
            <person name="Albersmeier A."/>
            <person name="Kalinowski J."/>
            <person name="Ruckert C."/>
        </authorList>
    </citation>
    <scope>NUCLEOTIDE SEQUENCE</scope>
    <source>
        <strain evidence="2">CCM 7086</strain>
    </source>
</reference>
<dbReference type="InterPro" id="IPR015797">
    <property type="entry name" value="NUDIX_hydrolase-like_dom_sf"/>
</dbReference>
<dbReference type="CDD" id="cd04664">
    <property type="entry name" value="NUDIX_DHNTPase_like"/>
    <property type="match status" value="1"/>
</dbReference>
<evidence type="ECO:0000313" key="2">
    <source>
        <dbReference type="EMBL" id="GGC07560.1"/>
    </source>
</evidence>
<dbReference type="SUPFAM" id="SSF55811">
    <property type="entry name" value="Nudix"/>
    <property type="match status" value="1"/>
</dbReference>
<dbReference type="RefSeq" id="WP_188395687.1">
    <property type="nucleotide sequence ID" value="NZ_BMCG01000003.1"/>
</dbReference>
<keyword evidence="3" id="KW-1185">Reference proteome</keyword>
<gene>
    <name evidence="2" type="primary">ntpA</name>
    <name evidence="2" type="ORF">GCM10007205_15880</name>
</gene>
<accession>A0A8J2UMJ5</accession>
<dbReference type="NCBIfam" id="NF006961">
    <property type="entry name" value="PRK09438.1"/>
    <property type="match status" value="1"/>
</dbReference>
<sequence>MSDETQKTYKIPESVLVVIHTAQLEVLLLERADRPGFWQSVTGSRDTPEESLSATAVREVEEETGIRIGAAQTQGQATVPPSALRDWQLSNVYEIYPVWRHRYAPGVTRNTEHVFGLQVPRDIVVQLAPREHLQSAWLPWREAADRCFSASNAEAILQLPTRISR</sequence>
<dbReference type="Gene3D" id="3.90.79.10">
    <property type="entry name" value="Nucleoside Triphosphate Pyrophosphohydrolase"/>
    <property type="match status" value="1"/>
</dbReference>
<dbReference type="InterPro" id="IPR000086">
    <property type="entry name" value="NUDIX_hydrolase_dom"/>
</dbReference>
<evidence type="ECO:0000313" key="3">
    <source>
        <dbReference type="Proteomes" id="UP000620266"/>
    </source>
</evidence>
<dbReference type="Pfam" id="PF00293">
    <property type="entry name" value="NUDIX"/>
    <property type="match status" value="1"/>
</dbReference>
<dbReference type="PROSITE" id="PS51462">
    <property type="entry name" value="NUDIX"/>
    <property type="match status" value="1"/>
</dbReference>
<dbReference type="GO" id="GO:0003824">
    <property type="term" value="F:catalytic activity"/>
    <property type="evidence" value="ECO:0007669"/>
    <property type="project" value="UniProtKB-ARBA"/>
</dbReference>
<evidence type="ECO:0000259" key="1">
    <source>
        <dbReference type="PROSITE" id="PS51462"/>
    </source>
</evidence>